<feature type="transmembrane region" description="Helical" evidence="1">
    <location>
        <begin position="56"/>
        <end position="77"/>
    </location>
</feature>
<evidence type="ECO:0000256" key="1">
    <source>
        <dbReference type="SAM" id="Phobius"/>
    </source>
</evidence>
<dbReference type="AlphaFoldDB" id="A0A350P5N6"/>
<proteinExistence type="predicted"/>
<dbReference type="EMBL" id="DNAN01000457">
    <property type="protein sequence ID" value="HAW76603.1"/>
    <property type="molecule type" value="Genomic_DNA"/>
</dbReference>
<gene>
    <name evidence="2" type="ORF">DCW74_12820</name>
</gene>
<keyword evidence="1" id="KW-0812">Transmembrane</keyword>
<reference evidence="2 3" key="1">
    <citation type="journal article" date="2018" name="Nat. Biotechnol.">
        <title>A standardized bacterial taxonomy based on genome phylogeny substantially revises the tree of life.</title>
        <authorList>
            <person name="Parks D.H."/>
            <person name="Chuvochina M."/>
            <person name="Waite D.W."/>
            <person name="Rinke C."/>
            <person name="Skarshewski A."/>
            <person name="Chaumeil P.A."/>
            <person name="Hugenholtz P."/>
        </authorList>
    </citation>
    <scope>NUCLEOTIDE SEQUENCE [LARGE SCALE GENOMIC DNA]</scope>
    <source>
        <strain evidence="2">UBA11978</strain>
    </source>
</reference>
<evidence type="ECO:0000313" key="3">
    <source>
        <dbReference type="Proteomes" id="UP000263517"/>
    </source>
</evidence>
<comment type="caution">
    <text evidence="2">The sequence shown here is derived from an EMBL/GenBank/DDBJ whole genome shotgun (WGS) entry which is preliminary data.</text>
</comment>
<organism evidence="2 3">
    <name type="scientific">Alteromonas australica</name>
    <dbReference type="NCBI Taxonomy" id="589873"/>
    <lineage>
        <taxon>Bacteria</taxon>
        <taxon>Pseudomonadati</taxon>
        <taxon>Pseudomonadota</taxon>
        <taxon>Gammaproteobacteria</taxon>
        <taxon>Alteromonadales</taxon>
        <taxon>Alteromonadaceae</taxon>
        <taxon>Alteromonas/Salinimonas group</taxon>
        <taxon>Alteromonas</taxon>
    </lineage>
</organism>
<evidence type="ECO:0000313" key="2">
    <source>
        <dbReference type="EMBL" id="HAW76603.1"/>
    </source>
</evidence>
<keyword evidence="1" id="KW-1133">Transmembrane helix</keyword>
<name>A0A350P5N6_9ALTE</name>
<keyword evidence="1" id="KW-0472">Membrane</keyword>
<protein>
    <submittedName>
        <fullName evidence="2">Uncharacterized protein</fullName>
    </submittedName>
</protein>
<dbReference type="Proteomes" id="UP000263517">
    <property type="component" value="Unassembled WGS sequence"/>
</dbReference>
<accession>A0A350P5N6</accession>
<sequence length="81" mass="8854">MAASFCKIKNINAQSFCLFVLAINRMLALSVFKKTTGTGFAYNKALKITPFGRSDAFTWGGFAIMPHATAPLSLMLASQRF</sequence>